<dbReference type="Proteomes" id="UP001359886">
    <property type="component" value="Unassembled WGS sequence"/>
</dbReference>
<keyword evidence="3" id="KW-0575">Peroxidase</keyword>
<sequence length="657" mass="71780">MRELILRFRYTAIRPSLFLGLMALVLVGLVVPATSRAAEPADSAEHSVARLWNEALLEAIRNDFARPTVHARNLYHLSVAMWDAWAAYDPRAQGVITNASMNPGRNEAAREETISYAAFRLLTWRFAQSPGAADSLQSFVDLMVELGYDPDFTSTEGDSPAALGNRIAEVLIELGLTDGANELDGYGNRYYQPANRPLLPVLPGNPNINDPNRWQPLALDFFIDQAGRPLPTGEPEFLSPEWGAVTPFSLTPADLTIYERGGHEWWVYHDPGPPPYLGGEGDADYKAGFTQVALWSGLLDPTDGEMIDISPASRGNNTLGTNDGSGWERNPVTGQPYAPQWVPAGDYYRVLAEFWADGPDSETPPGHWFTIANFVSDHPGLERRVEGRGRPLGALEWDVLTYLALGGAMHDVAVASWGVKGWYDYIRPISAIRFMCDNGQSLDPQGPSYHPDGIPLQPGSIEVISAESAAPGGRHAHLAGDSGQHIGKIALRAWRGPDYIQDPETDTAGVGWIRCENWWPYQRPSFVTPPFAGYVSGHSTYSRAAAHVLTRLTGSPYFPGGLGEFHAPRNEFLVFENGPSVDVTLQWASYYDAADECSLSRIYGGIHPTADDIPGRLMGAAIGEQAVALALRHFNGRATLRGNGRTGSPGANRRVHR</sequence>
<dbReference type="Gene3D" id="1.10.606.10">
    <property type="entry name" value="Vanadium-containing Chloroperoxidase, domain 2"/>
    <property type="match status" value="2"/>
</dbReference>
<dbReference type="EC" id="1.11.1.-" evidence="3"/>
<feature type="compositionally biased region" description="Polar residues" evidence="1">
    <location>
        <begin position="313"/>
        <end position="324"/>
    </location>
</feature>
<protein>
    <submittedName>
        <fullName evidence="3">Vanadium-dependent haloperoxidase</fullName>
        <ecNumber evidence="3">1.11.1.-</ecNumber>
    </submittedName>
</protein>
<evidence type="ECO:0000256" key="1">
    <source>
        <dbReference type="SAM" id="MobiDB-lite"/>
    </source>
</evidence>
<dbReference type="PANTHER" id="PTHR34599">
    <property type="entry name" value="PEROXIDASE-RELATED"/>
    <property type="match status" value="1"/>
</dbReference>
<evidence type="ECO:0000313" key="3">
    <source>
        <dbReference type="EMBL" id="MEJ8566734.1"/>
    </source>
</evidence>
<name>A0AAW9RCT7_9GAMM</name>
<keyword evidence="4" id="KW-1185">Reference proteome</keyword>
<gene>
    <name evidence="3" type="ORF">V3330_03750</name>
</gene>
<accession>A0AAW9RCT7</accession>
<organism evidence="3 4">
    <name type="scientific">Elongatibacter sediminis</name>
    <dbReference type="NCBI Taxonomy" id="3119006"/>
    <lineage>
        <taxon>Bacteria</taxon>
        <taxon>Pseudomonadati</taxon>
        <taxon>Pseudomonadota</taxon>
        <taxon>Gammaproteobacteria</taxon>
        <taxon>Chromatiales</taxon>
        <taxon>Wenzhouxiangellaceae</taxon>
        <taxon>Elongatibacter</taxon>
    </lineage>
</organism>
<evidence type="ECO:0000259" key="2">
    <source>
        <dbReference type="Pfam" id="PF21167"/>
    </source>
</evidence>
<dbReference type="Pfam" id="PF21167">
    <property type="entry name" value="DUF6851"/>
    <property type="match status" value="1"/>
</dbReference>
<dbReference type="InterPro" id="IPR016119">
    <property type="entry name" value="Br/Cl_peroxidase_C"/>
</dbReference>
<proteinExistence type="predicted"/>
<dbReference type="AlphaFoldDB" id="A0AAW9RCT7"/>
<dbReference type="InterPro" id="IPR049283">
    <property type="entry name" value="DUF6851"/>
</dbReference>
<reference evidence="3 4" key="1">
    <citation type="submission" date="2024-02" db="EMBL/GenBank/DDBJ databases">
        <title>A novel Wenzhouxiangellaceae bacterium, isolated from coastal sediments.</title>
        <authorList>
            <person name="Du Z.-J."/>
            <person name="Ye Y.-Q."/>
            <person name="Zhang X.-Y."/>
        </authorList>
    </citation>
    <scope>NUCLEOTIDE SEQUENCE [LARGE SCALE GENOMIC DNA]</scope>
    <source>
        <strain evidence="3 4">CH-27</strain>
    </source>
</reference>
<dbReference type="RefSeq" id="WP_354694056.1">
    <property type="nucleotide sequence ID" value="NZ_JAZHOG010000002.1"/>
</dbReference>
<evidence type="ECO:0000313" key="4">
    <source>
        <dbReference type="Proteomes" id="UP001359886"/>
    </source>
</evidence>
<dbReference type="PANTHER" id="PTHR34599:SF2">
    <property type="entry name" value="TRAF-TYPE DOMAIN-CONTAINING PROTEIN"/>
    <property type="match status" value="1"/>
</dbReference>
<feature type="region of interest" description="Disordered" evidence="1">
    <location>
        <begin position="307"/>
        <end position="329"/>
    </location>
</feature>
<dbReference type="InterPro" id="IPR052559">
    <property type="entry name" value="V-haloperoxidase"/>
</dbReference>
<dbReference type="EMBL" id="JAZHOG010000002">
    <property type="protein sequence ID" value="MEJ8566734.1"/>
    <property type="molecule type" value="Genomic_DNA"/>
</dbReference>
<dbReference type="CDD" id="cd03398">
    <property type="entry name" value="PAP2_haloperoxidase"/>
    <property type="match status" value="1"/>
</dbReference>
<dbReference type="InterPro" id="IPR036938">
    <property type="entry name" value="PAP2/HPO_sf"/>
</dbReference>
<feature type="domain" description="DUF6851" evidence="2">
    <location>
        <begin position="78"/>
        <end position="216"/>
    </location>
</feature>
<comment type="caution">
    <text evidence="3">The sequence shown here is derived from an EMBL/GenBank/DDBJ whole genome shotgun (WGS) entry which is preliminary data.</text>
</comment>
<dbReference type="GO" id="GO:0004601">
    <property type="term" value="F:peroxidase activity"/>
    <property type="evidence" value="ECO:0007669"/>
    <property type="project" value="UniProtKB-KW"/>
</dbReference>
<keyword evidence="3" id="KW-0560">Oxidoreductase</keyword>
<dbReference type="SUPFAM" id="SSF48317">
    <property type="entry name" value="Acid phosphatase/Vanadium-dependent haloperoxidase"/>
    <property type="match status" value="1"/>
</dbReference>